<organism evidence="2 3">
    <name type="scientific">Heyndrickxia oleronia</name>
    <dbReference type="NCBI Taxonomy" id="38875"/>
    <lineage>
        <taxon>Bacteria</taxon>
        <taxon>Bacillati</taxon>
        <taxon>Bacillota</taxon>
        <taxon>Bacilli</taxon>
        <taxon>Bacillales</taxon>
        <taxon>Bacillaceae</taxon>
        <taxon>Heyndrickxia</taxon>
    </lineage>
</organism>
<dbReference type="GO" id="GO:0003677">
    <property type="term" value="F:DNA binding"/>
    <property type="evidence" value="ECO:0007669"/>
    <property type="project" value="InterPro"/>
</dbReference>
<reference evidence="2" key="1">
    <citation type="submission" date="2023-03" db="EMBL/GenBank/DDBJ databases">
        <title>Bacterial isolates from washroom surfaces on a university campus.</title>
        <authorList>
            <person name="Holman D.B."/>
            <person name="Gzyl K.E."/>
            <person name="Taheri A.E."/>
        </authorList>
    </citation>
    <scope>NUCLEOTIDE SEQUENCE</scope>
    <source>
        <strain evidence="2">RD03</strain>
    </source>
</reference>
<evidence type="ECO:0000313" key="2">
    <source>
        <dbReference type="EMBL" id="MDH5163427.1"/>
    </source>
</evidence>
<evidence type="ECO:0000313" key="3">
    <source>
        <dbReference type="Proteomes" id="UP001159179"/>
    </source>
</evidence>
<accession>A0AAW6T1H4</accession>
<dbReference type="SUPFAM" id="SSF47413">
    <property type="entry name" value="lambda repressor-like DNA-binding domains"/>
    <property type="match status" value="1"/>
</dbReference>
<comment type="caution">
    <text evidence="2">The sequence shown here is derived from an EMBL/GenBank/DDBJ whole genome shotgun (WGS) entry which is preliminary data.</text>
</comment>
<dbReference type="CDD" id="cd00093">
    <property type="entry name" value="HTH_XRE"/>
    <property type="match status" value="1"/>
</dbReference>
<dbReference type="Proteomes" id="UP001159179">
    <property type="component" value="Unassembled WGS sequence"/>
</dbReference>
<dbReference type="InterPro" id="IPR001387">
    <property type="entry name" value="Cro/C1-type_HTH"/>
</dbReference>
<dbReference type="Pfam" id="PF13443">
    <property type="entry name" value="HTH_26"/>
    <property type="match status" value="1"/>
</dbReference>
<dbReference type="InterPro" id="IPR010982">
    <property type="entry name" value="Lambda_DNA-bd_dom_sf"/>
</dbReference>
<dbReference type="EMBL" id="JAROYP010000014">
    <property type="protein sequence ID" value="MDH5163427.1"/>
    <property type="molecule type" value="Genomic_DNA"/>
</dbReference>
<gene>
    <name evidence="2" type="ORF">P5X88_21055</name>
</gene>
<dbReference type="AlphaFoldDB" id="A0AAW6T1H4"/>
<dbReference type="RefSeq" id="WP_212946005.1">
    <property type="nucleotide sequence ID" value="NZ_BOQX01000010.1"/>
</dbReference>
<name>A0AAW6T1H4_9BACI</name>
<sequence length="75" mass="9094">MKKRTVIYCNLKELLLNKDISIRQLSQEINEPFESIRRLHNNDTTRYSKQILEKICDYLDVQIEDILKIEKINRD</sequence>
<evidence type="ECO:0000259" key="1">
    <source>
        <dbReference type="PROSITE" id="PS50943"/>
    </source>
</evidence>
<feature type="domain" description="HTH cro/C1-type" evidence="1">
    <location>
        <begin position="11"/>
        <end position="66"/>
    </location>
</feature>
<dbReference type="PROSITE" id="PS50943">
    <property type="entry name" value="HTH_CROC1"/>
    <property type="match status" value="1"/>
</dbReference>
<dbReference type="GeneID" id="79870123"/>
<dbReference type="Gene3D" id="1.10.260.40">
    <property type="entry name" value="lambda repressor-like DNA-binding domains"/>
    <property type="match status" value="1"/>
</dbReference>
<proteinExistence type="predicted"/>
<protein>
    <submittedName>
        <fullName evidence="2">Helix-turn-helix transcriptional regulator</fullName>
    </submittedName>
</protein>
<dbReference type="SMART" id="SM00530">
    <property type="entry name" value="HTH_XRE"/>
    <property type="match status" value="1"/>
</dbReference>